<feature type="transmembrane region" description="Helical" evidence="7">
    <location>
        <begin position="120"/>
        <end position="144"/>
    </location>
</feature>
<evidence type="ECO:0000256" key="4">
    <source>
        <dbReference type="ARBA" id="ARBA00022989"/>
    </source>
</evidence>
<feature type="transmembrane region" description="Helical" evidence="7">
    <location>
        <begin position="334"/>
        <end position="357"/>
    </location>
</feature>
<feature type="transmembrane region" description="Helical" evidence="7">
    <location>
        <begin position="225"/>
        <end position="245"/>
    </location>
</feature>
<sequence>MSIRRAPTSSSERSPTLGSPLTDPPRGWSLSRLKRRDRLFVFGTILLALVIAIIAALLAAAASSAENSGLPFLPPLYVQLGLPIIKALTNLASASTIGALLMAAIAVPRRSPAFQRLLDVAALSAASWAGTGALAAVLTFLSIAGDFRADVFIPALVQFLLTISLGRAWLITVVVASILAVVCFVTRRQGLVAILTVISLAALAPLALEGHAAGSSGHSAASSSMWLHMAGASVWVGGLIALVAVRRAATPEQFDQILQRFSAIAGAAFVFVAFSGLVSATYRLARPEDFASVYGAIVIIKAVCLILLGALGWAQRRRLTRLIRSAPPGRSARLLAALILFELVLMGIASGLAAALAGTSPPEGDESPARTATERVTGERLPEPFTFDSVFNAWSIDPVWALIAAFAGGLYLAGVRRLRRRGDRWPIGRTISFLLGLLVLAYVTNGVANAYGAFLFSVHMLSHMTLSMAIPVLLVLGSPITLALRTLQKRQDDSNGPREWLLYLLHSRVTRFATNPLVTAVAFAGSLVVFYYTPLFRWALSDPIGHQWMTAHFLIVGYLFALSMVDGDPISFRFPYPVRLLILMATMGFHGFFGTSLMGATQVLLPDWYGVVAADWGIDALQDQFLAGGIAWGLGEVPTLALALIVALQWNRSDERESRRVDRSADRTDDAELRSYNQMLNRLKGRP</sequence>
<keyword evidence="10" id="KW-1185">Reference proteome</keyword>
<feature type="transmembrane region" description="Helical" evidence="7">
    <location>
        <begin position="39"/>
        <end position="64"/>
    </location>
</feature>
<gene>
    <name evidence="9" type="ORF">E6C64_10565</name>
</gene>
<evidence type="ECO:0000256" key="6">
    <source>
        <dbReference type="SAM" id="MobiDB-lite"/>
    </source>
</evidence>
<keyword evidence="2" id="KW-1003">Cell membrane</keyword>
<dbReference type="GO" id="GO:0005886">
    <property type="term" value="C:plasma membrane"/>
    <property type="evidence" value="ECO:0007669"/>
    <property type="project" value="UniProtKB-SubCell"/>
</dbReference>
<dbReference type="Proteomes" id="UP000309133">
    <property type="component" value="Unassembled WGS sequence"/>
</dbReference>
<keyword evidence="4 7" id="KW-1133">Transmembrane helix</keyword>
<evidence type="ECO:0000256" key="5">
    <source>
        <dbReference type="ARBA" id="ARBA00023136"/>
    </source>
</evidence>
<dbReference type="InterPro" id="IPR019108">
    <property type="entry name" value="Caa3_assmbl_CtaG-rel"/>
</dbReference>
<feature type="compositionally biased region" description="Polar residues" evidence="6">
    <location>
        <begin position="7"/>
        <end position="19"/>
    </location>
</feature>
<feature type="transmembrane region" description="Helical" evidence="7">
    <location>
        <begin position="391"/>
        <end position="413"/>
    </location>
</feature>
<dbReference type="PANTHER" id="PTHR34820:SF4">
    <property type="entry name" value="INNER MEMBRANE PROTEIN YEBZ"/>
    <property type="match status" value="1"/>
</dbReference>
<feature type="domain" description="Copper resistance protein D" evidence="8">
    <location>
        <begin position="256"/>
        <end position="356"/>
    </location>
</feature>
<evidence type="ECO:0000313" key="9">
    <source>
        <dbReference type="EMBL" id="THG31031.1"/>
    </source>
</evidence>
<feature type="transmembrane region" description="Helical" evidence="7">
    <location>
        <begin position="433"/>
        <end position="458"/>
    </location>
</feature>
<dbReference type="Pfam" id="PF09678">
    <property type="entry name" value="Caa3_CtaG"/>
    <property type="match status" value="1"/>
</dbReference>
<dbReference type="EMBL" id="SSSM01000004">
    <property type="protein sequence ID" value="THG31031.1"/>
    <property type="molecule type" value="Genomic_DNA"/>
</dbReference>
<protein>
    <submittedName>
        <fullName evidence="9">Copper transporter</fullName>
    </submittedName>
</protein>
<keyword evidence="3 7" id="KW-0812">Transmembrane</keyword>
<feature type="transmembrane region" description="Helical" evidence="7">
    <location>
        <begin position="84"/>
        <end position="108"/>
    </location>
</feature>
<feature type="transmembrane region" description="Helical" evidence="7">
    <location>
        <begin position="290"/>
        <end position="313"/>
    </location>
</feature>
<feature type="transmembrane region" description="Helical" evidence="7">
    <location>
        <begin position="257"/>
        <end position="278"/>
    </location>
</feature>
<feature type="transmembrane region" description="Helical" evidence="7">
    <location>
        <begin position="625"/>
        <end position="650"/>
    </location>
</feature>
<dbReference type="OrthoDB" id="5241646at2"/>
<evidence type="ECO:0000259" key="8">
    <source>
        <dbReference type="Pfam" id="PF05425"/>
    </source>
</evidence>
<dbReference type="RefSeq" id="WP_136427440.1">
    <property type="nucleotide sequence ID" value="NZ_SSSM01000004.1"/>
</dbReference>
<feature type="transmembrane region" description="Helical" evidence="7">
    <location>
        <begin position="512"/>
        <end position="532"/>
    </location>
</feature>
<comment type="caution">
    <text evidence="9">The sequence shown here is derived from an EMBL/GenBank/DDBJ whole genome shotgun (WGS) entry which is preliminary data.</text>
</comment>
<feature type="transmembrane region" description="Helical" evidence="7">
    <location>
        <begin position="577"/>
        <end position="605"/>
    </location>
</feature>
<evidence type="ECO:0000313" key="10">
    <source>
        <dbReference type="Proteomes" id="UP000309133"/>
    </source>
</evidence>
<evidence type="ECO:0000256" key="2">
    <source>
        <dbReference type="ARBA" id="ARBA00022475"/>
    </source>
</evidence>
<comment type="subcellular location">
    <subcellularLocation>
        <location evidence="1">Cell membrane</location>
        <topology evidence="1">Multi-pass membrane protein</topology>
    </subcellularLocation>
</comment>
<feature type="transmembrane region" description="Helical" evidence="7">
    <location>
        <begin position="191"/>
        <end position="213"/>
    </location>
</feature>
<dbReference type="GO" id="GO:0006825">
    <property type="term" value="P:copper ion transport"/>
    <property type="evidence" value="ECO:0007669"/>
    <property type="project" value="InterPro"/>
</dbReference>
<dbReference type="InterPro" id="IPR032694">
    <property type="entry name" value="CopC/D"/>
</dbReference>
<name>A0A4S4FLG2_9MICO</name>
<evidence type="ECO:0000256" key="1">
    <source>
        <dbReference type="ARBA" id="ARBA00004651"/>
    </source>
</evidence>
<reference evidence="9 10" key="1">
    <citation type="submission" date="2019-04" db="EMBL/GenBank/DDBJ databases">
        <authorList>
            <person name="Jiang L."/>
        </authorList>
    </citation>
    <scope>NUCLEOTIDE SEQUENCE [LARGE SCALE GENOMIC DNA]</scope>
    <source>
        <strain evidence="9 10">YIM 131853</strain>
    </source>
</reference>
<dbReference type="InterPro" id="IPR008457">
    <property type="entry name" value="Cu-R_CopD_dom"/>
</dbReference>
<organism evidence="9 10">
    <name type="scientific">Naasia lichenicola</name>
    <dbReference type="NCBI Taxonomy" id="2565933"/>
    <lineage>
        <taxon>Bacteria</taxon>
        <taxon>Bacillati</taxon>
        <taxon>Actinomycetota</taxon>
        <taxon>Actinomycetes</taxon>
        <taxon>Micrococcales</taxon>
        <taxon>Microbacteriaceae</taxon>
        <taxon>Naasia</taxon>
    </lineage>
</organism>
<feature type="transmembrane region" description="Helical" evidence="7">
    <location>
        <begin position="544"/>
        <end position="565"/>
    </location>
</feature>
<feature type="region of interest" description="Disordered" evidence="6">
    <location>
        <begin position="1"/>
        <end position="23"/>
    </location>
</feature>
<evidence type="ECO:0000256" key="7">
    <source>
        <dbReference type="SAM" id="Phobius"/>
    </source>
</evidence>
<dbReference type="Pfam" id="PF05425">
    <property type="entry name" value="CopD"/>
    <property type="match status" value="1"/>
</dbReference>
<keyword evidence="5 7" id="KW-0472">Membrane</keyword>
<dbReference type="AlphaFoldDB" id="A0A4S4FLG2"/>
<dbReference type="PANTHER" id="PTHR34820">
    <property type="entry name" value="INNER MEMBRANE PROTEIN YEBZ"/>
    <property type="match status" value="1"/>
</dbReference>
<feature type="transmembrane region" description="Helical" evidence="7">
    <location>
        <begin position="464"/>
        <end position="484"/>
    </location>
</feature>
<proteinExistence type="predicted"/>
<evidence type="ECO:0000256" key="3">
    <source>
        <dbReference type="ARBA" id="ARBA00022692"/>
    </source>
</evidence>
<feature type="transmembrane region" description="Helical" evidence="7">
    <location>
        <begin position="156"/>
        <end position="184"/>
    </location>
</feature>
<accession>A0A4S4FLG2</accession>